<evidence type="ECO:0000256" key="5">
    <source>
        <dbReference type="ARBA" id="ARBA00022530"/>
    </source>
</evidence>
<dbReference type="AlphaFoldDB" id="A0A8B6E2D5"/>
<dbReference type="PROSITE" id="PS00246">
    <property type="entry name" value="WNT1"/>
    <property type="match status" value="1"/>
</dbReference>
<dbReference type="InterPro" id="IPR043158">
    <property type="entry name" value="Wnt_C"/>
</dbReference>
<evidence type="ECO:0000256" key="11">
    <source>
        <dbReference type="RuleBase" id="RU003500"/>
    </source>
</evidence>
<sequence>MYDIAVLLSYFISLVLQGQSLEEIWFISQLPLHAVGAGILCDNIPGLVGRQRRLCRLHPDVMVNIGQGARLGVLECQEQFQNHRWNCTTLDRDSSVFGKIMLKGSREASFVYAISSAGVVHAVTRSCSRGDLMQCGCDPSKSGRGRDKRGWFEWGGCSDNVRWGSQFSRMFIDAKEKRIRDSRALMNLHNNRAGRRAVKKFMKLTCKCHGVSGACTIRTCWLAMQSFRYVGKYLRLKYNGATQVMIDQDGSGLIVANRNHKRPTRRDLVYLEDSPDYCETDIGIGSLGTEGRACNKSSLGTDGCDIMCCGRGYDSRSVTLTEKCECKFHWCCTVKCKECSKRMEIQTCNGPEQNKNTKQSSRVRKKMRYY</sequence>
<feature type="compositionally biased region" description="Polar residues" evidence="12">
    <location>
        <begin position="350"/>
        <end position="360"/>
    </location>
</feature>
<dbReference type="PRINTS" id="PR01842">
    <property type="entry name" value="WNT2PROTEIN"/>
</dbReference>
<evidence type="ECO:0000256" key="4">
    <source>
        <dbReference type="ARBA" id="ARBA00022525"/>
    </source>
</evidence>
<dbReference type="EMBL" id="UYJE01004508">
    <property type="protein sequence ID" value="VDI28555.1"/>
    <property type="molecule type" value="Genomic_DNA"/>
</dbReference>
<dbReference type="FunFam" id="3.30.2460.20:FF:000001">
    <property type="entry name" value="Wnt homolog"/>
    <property type="match status" value="1"/>
</dbReference>
<keyword evidence="10" id="KW-0449">Lipoprotein</keyword>
<evidence type="ECO:0000256" key="9">
    <source>
        <dbReference type="ARBA" id="ARBA00023180"/>
    </source>
</evidence>
<feature type="signal peptide" evidence="13">
    <location>
        <begin position="1"/>
        <end position="17"/>
    </location>
</feature>
<dbReference type="CDD" id="cd19334">
    <property type="entry name" value="Wnt_Wnt2_like"/>
    <property type="match status" value="1"/>
</dbReference>
<keyword evidence="15" id="KW-1185">Reference proteome</keyword>
<evidence type="ECO:0000313" key="14">
    <source>
        <dbReference type="EMBL" id="VDI28555.1"/>
    </source>
</evidence>
<dbReference type="GO" id="GO:0005109">
    <property type="term" value="F:frizzled binding"/>
    <property type="evidence" value="ECO:0007669"/>
    <property type="project" value="TreeGrafter"/>
</dbReference>
<feature type="chain" id="PRO_5032274824" description="Protein Wnt" evidence="13">
    <location>
        <begin position="18"/>
        <end position="370"/>
    </location>
</feature>
<dbReference type="Gene3D" id="3.30.2460.20">
    <property type="match status" value="1"/>
</dbReference>
<name>A0A8B6E2D5_MYTGA</name>
<keyword evidence="8" id="KW-1015">Disulfide bond</keyword>
<evidence type="ECO:0000256" key="1">
    <source>
        <dbReference type="ARBA" id="ARBA00004498"/>
    </source>
</evidence>
<evidence type="ECO:0000256" key="12">
    <source>
        <dbReference type="SAM" id="MobiDB-lite"/>
    </source>
</evidence>
<protein>
    <recommendedName>
        <fullName evidence="11">Protein Wnt</fullName>
    </recommendedName>
</protein>
<dbReference type="GO" id="GO:0045165">
    <property type="term" value="P:cell fate commitment"/>
    <property type="evidence" value="ECO:0007669"/>
    <property type="project" value="TreeGrafter"/>
</dbReference>
<feature type="region of interest" description="Disordered" evidence="12">
    <location>
        <begin position="350"/>
        <end position="370"/>
    </location>
</feature>
<evidence type="ECO:0000256" key="8">
    <source>
        <dbReference type="ARBA" id="ARBA00023157"/>
    </source>
</evidence>
<comment type="similarity">
    <text evidence="2 11">Belongs to the Wnt family.</text>
</comment>
<dbReference type="SMART" id="SM00097">
    <property type="entry name" value="WNT1"/>
    <property type="match status" value="1"/>
</dbReference>
<dbReference type="GO" id="GO:0030182">
    <property type="term" value="P:neuron differentiation"/>
    <property type="evidence" value="ECO:0007669"/>
    <property type="project" value="TreeGrafter"/>
</dbReference>
<dbReference type="GO" id="GO:0060070">
    <property type="term" value="P:canonical Wnt signaling pathway"/>
    <property type="evidence" value="ECO:0007669"/>
    <property type="project" value="TreeGrafter"/>
</dbReference>
<dbReference type="InterPro" id="IPR005817">
    <property type="entry name" value="Wnt"/>
</dbReference>
<keyword evidence="4" id="KW-0964">Secreted</keyword>
<keyword evidence="5" id="KW-0272">Extracellular matrix</keyword>
<dbReference type="GO" id="GO:0005615">
    <property type="term" value="C:extracellular space"/>
    <property type="evidence" value="ECO:0007669"/>
    <property type="project" value="TreeGrafter"/>
</dbReference>
<dbReference type="GO" id="GO:0048513">
    <property type="term" value="P:animal organ development"/>
    <property type="evidence" value="ECO:0007669"/>
    <property type="project" value="UniProtKB-ARBA"/>
</dbReference>
<comment type="subcellular location">
    <subcellularLocation>
        <location evidence="1 11">Secreted</location>
        <location evidence="1 11">Extracellular space</location>
        <location evidence="1 11">Extracellular matrix</location>
    </subcellularLocation>
</comment>
<dbReference type="PANTHER" id="PTHR12027:SF37">
    <property type="entry name" value="PROTEIN WNT"/>
    <property type="match status" value="1"/>
</dbReference>
<keyword evidence="3 11" id="KW-0217">Developmental protein</keyword>
<organism evidence="14 15">
    <name type="scientific">Mytilus galloprovincialis</name>
    <name type="common">Mediterranean mussel</name>
    <dbReference type="NCBI Taxonomy" id="29158"/>
    <lineage>
        <taxon>Eukaryota</taxon>
        <taxon>Metazoa</taxon>
        <taxon>Spiralia</taxon>
        <taxon>Lophotrochozoa</taxon>
        <taxon>Mollusca</taxon>
        <taxon>Bivalvia</taxon>
        <taxon>Autobranchia</taxon>
        <taxon>Pteriomorphia</taxon>
        <taxon>Mytilida</taxon>
        <taxon>Mytiloidea</taxon>
        <taxon>Mytilidae</taxon>
        <taxon>Mytilinae</taxon>
        <taxon>Mytilus</taxon>
    </lineage>
</organism>
<proteinExistence type="inferred from homology"/>
<evidence type="ECO:0000313" key="15">
    <source>
        <dbReference type="Proteomes" id="UP000596742"/>
    </source>
</evidence>
<keyword evidence="6 11" id="KW-0879">Wnt signaling pathway</keyword>
<reference evidence="14" key="1">
    <citation type="submission" date="2018-11" db="EMBL/GenBank/DDBJ databases">
        <authorList>
            <person name="Alioto T."/>
            <person name="Alioto T."/>
        </authorList>
    </citation>
    <scope>NUCLEOTIDE SEQUENCE</scope>
</reference>
<keyword evidence="9" id="KW-0325">Glycoprotein</keyword>
<evidence type="ECO:0000256" key="3">
    <source>
        <dbReference type="ARBA" id="ARBA00022473"/>
    </source>
</evidence>
<dbReference type="GO" id="GO:0005125">
    <property type="term" value="F:cytokine activity"/>
    <property type="evidence" value="ECO:0007669"/>
    <property type="project" value="TreeGrafter"/>
</dbReference>
<dbReference type="OrthoDB" id="5945655at2759"/>
<evidence type="ECO:0000256" key="6">
    <source>
        <dbReference type="ARBA" id="ARBA00022687"/>
    </source>
</evidence>
<evidence type="ECO:0000256" key="13">
    <source>
        <dbReference type="SAM" id="SignalP"/>
    </source>
</evidence>
<comment type="function">
    <text evidence="11">Ligand for members of the frizzled family of seven transmembrane receptors.</text>
</comment>
<feature type="compositionally biased region" description="Basic residues" evidence="12">
    <location>
        <begin position="361"/>
        <end position="370"/>
    </location>
</feature>
<gene>
    <name evidence="14" type="ORF">MGAL_10B000272</name>
</gene>
<evidence type="ECO:0000256" key="2">
    <source>
        <dbReference type="ARBA" id="ARBA00005683"/>
    </source>
</evidence>
<dbReference type="Pfam" id="PF00110">
    <property type="entry name" value="wnt"/>
    <property type="match status" value="1"/>
</dbReference>
<dbReference type="Proteomes" id="UP000596742">
    <property type="component" value="Unassembled WGS sequence"/>
</dbReference>
<comment type="caution">
    <text evidence="14">The sequence shown here is derived from an EMBL/GenBank/DDBJ whole genome shotgun (WGS) entry which is preliminary data.</text>
</comment>
<evidence type="ECO:0000256" key="10">
    <source>
        <dbReference type="ARBA" id="ARBA00023288"/>
    </source>
</evidence>
<evidence type="ECO:0000256" key="7">
    <source>
        <dbReference type="ARBA" id="ARBA00022729"/>
    </source>
</evidence>
<dbReference type="InterPro" id="IPR009140">
    <property type="entry name" value="Wnt2"/>
</dbReference>
<keyword evidence="7 13" id="KW-0732">Signal</keyword>
<dbReference type="PANTHER" id="PTHR12027">
    <property type="entry name" value="WNT RELATED"/>
    <property type="match status" value="1"/>
</dbReference>
<accession>A0A8B6E2D5</accession>
<dbReference type="InterPro" id="IPR018161">
    <property type="entry name" value="Wnt_CS"/>
</dbReference>
<dbReference type="PRINTS" id="PR01349">
    <property type="entry name" value="WNTPROTEIN"/>
</dbReference>